<gene>
    <name evidence="2" type="ORF">DLAC_02059</name>
</gene>
<name>A0A152A5F2_TIELA</name>
<dbReference type="GO" id="GO:0005509">
    <property type="term" value="F:calcium ion binding"/>
    <property type="evidence" value="ECO:0007669"/>
    <property type="project" value="TreeGrafter"/>
</dbReference>
<dbReference type="OMA" id="ANMTIVK"/>
<dbReference type="PANTHER" id="PTHR38083">
    <property type="entry name" value="CALCIUM-DEPENDENT CELL ADHESION MOLECULE 1-RELATED"/>
    <property type="match status" value="1"/>
</dbReference>
<dbReference type="InterPro" id="IPR038423">
    <property type="entry name" value="CAD_C_sf"/>
</dbReference>
<feature type="domain" description="Calcium-dependent cell adhesion molecule 1 membrane-binding" evidence="1">
    <location>
        <begin position="87"/>
        <end position="199"/>
    </location>
</feature>
<keyword evidence="3" id="KW-1185">Reference proteome</keyword>
<dbReference type="GO" id="GO:0016339">
    <property type="term" value="P:calcium-dependent cell-cell adhesion via plasma membrane cell adhesion molecules"/>
    <property type="evidence" value="ECO:0007669"/>
    <property type="project" value="TreeGrafter"/>
</dbReference>
<dbReference type="OrthoDB" id="14917at2759"/>
<evidence type="ECO:0000313" key="2">
    <source>
        <dbReference type="EMBL" id="KYR01335.1"/>
    </source>
</evidence>
<evidence type="ECO:0000313" key="3">
    <source>
        <dbReference type="Proteomes" id="UP000076078"/>
    </source>
</evidence>
<dbReference type="Pfam" id="PF14564">
    <property type="entry name" value="Membrane_bind"/>
    <property type="match status" value="1"/>
</dbReference>
<reference evidence="2 3" key="1">
    <citation type="submission" date="2015-12" db="EMBL/GenBank/DDBJ databases">
        <title>Dictyostelia acquired genes for synthesis and detection of signals that induce cell-type specialization by lateral gene transfer from prokaryotes.</title>
        <authorList>
            <person name="Gloeckner G."/>
            <person name="Schaap P."/>
        </authorList>
    </citation>
    <scope>NUCLEOTIDE SEQUENCE [LARGE SCALE GENOMIC DNA]</scope>
    <source>
        <strain evidence="2 3">TK</strain>
    </source>
</reference>
<comment type="caution">
    <text evidence="2">The sequence shown here is derived from an EMBL/GenBank/DDBJ whole genome shotgun (WGS) entry which is preliminary data.</text>
</comment>
<dbReference type="Gene3D" id="2.60.40.1720">
    <property type="entry name" value="Calcium-dependent cell adhesion molecule-1"/>
    <property type="match status" value="1"/>
</dbReference>
<dbReference type="Proteomes" id="UP000076078">
    <property type="component" value="Unassembled WGS sequence"/>
</dbReference>
<proteinExistence type="predicted"/>
<dbReference type="InterPro" id="IPR029283">
    <property type="entry name" value="Membrane-bd"/>
</dbReference>
<sequence length="205" mass="22973">MATKGSILIYLKPNFEGDYVYEMRVPGRYKNTAATIKSVKIGPKTKLKISEPNGGRLYEMTSGEHGDINIPYNSIMQCVDISFKFSIDIKFNHTISGKPANEYGLTIKPLHFDNTGVITSGATDYVGVQIPQLNPPDSLIVSQISVRENPWPHQIVSNGSIYFKYNPTSEDITFEMTEGFPANMTIVKDDIWGFTFTLKSLMKMD</sequence>
<accession>A0A152A5F2</accession>
<evidence type="ECO:0000259" key="1">
    <source>
        <dbReference type="Pfam" id="PF14564"/>
    </source>
</evidence>
<dbReference type="AlphaFoldDB" id="A0A152A5F2"/>
<dbReference type="InParanoid" id="A0A152A5F2"/>
<dbReference type="GO" id="GO:0005516">
    <property type="term" value="F:calmodulin binding"/>
    <property type="evidence" value="ECO:0007669"/>
    <property type="project" value="TreeGrafter"/>
</dbReference>
<protein>
    <submittedName>
        <fullName evidence="2">Putative adhesion molecule</fullName>
    </submittedName>
</protein>
<dbReference type="GO" id="GO:0009897">
    <property type="term" value="C:external side of plasma membrane"/>
    <property type="evidence" value="ECO:0007669"/>
    <property type="project" value="TreeGrafter"/>
</dbReference>
<dbReference type="PANTHER" id="PTHR38083:SF1">
    <property type="entry name" value="CALCIUM-DEPENDENT CELL ADHESION MOLECULE 1-RELATED"/>
    <property type="match status" value="1"/>
</dbReference>
<dbReference type="InterPro" id="IPR052885">
    <property type="entry name" value="Dictyostelium_CAD"/>
</dbReference>
<dbReference type="GO" id="GO:0005911">
    <property type="term" value="C:cell-cell junction"/>
    <property type="evidence" value="ECO:0007669"/>
    <property type="project" value="TreeGrafter"/>
</dbReference>
<dbReference type="EMBL" id="LODT01000010">
    <property type="protein sequence ID" value="KYR01335.1"/>
    <property type="molecule type" value="Genomic_DNA"/>
</dbReference>
<organism evidence="2 3">
    <name type="scientific">Tieghemostelium lacteum</name>
    <name type="common">Slime mold</name>
    <name type="synonym">Dictyostelium lacteum</name>
    <dbReference type="NCBI Taxonomy" id="361077"/>
    <lineage>
        <taxon>Eukaryota</taxon>
        <taxon>Amoebozoa</taxon>
        <taxon>Evosea</taxon>
        <taxon>Eumycetozoa</taxon>
        <taxon>Dictyostelia</taxon>
        <taxon>Dictyosteliales</taxon>
        <taxon>Raperosteliaceae</taxon>
        <taxon>Tieghemostelium</taxon>
    </lineage>
</organism>